<feature type="region of interest" description="Disordered" evidence="1">
    <location>
        <begin position="302"/>
        <end position="360"/>
    </location>
</feature>
<evidence type="ECO:0000313" key="2">
    <source>
        <dbReference type="EMBL" id="SPO40370.1"/>
    </source>
</evidence>
<evidence type="ECO:0000256" key="1">
    <source>
        <dbReference type="SAM" id="MobiDB-lite"/>
    </source>
</evidence>
<gene>
    <name evidence="2" type="ORF">PSFLO_05852</name>
</gene>
<feature type="compositionally biased region" description="Polar residues" evidence="1">
    <location>
        <begin position="37"/>
        <end position="53"/>
    </location>
</feature>
<sequence>MSATLPPRVFSYDLRSGHRKAATHQKHRGPTLAASRTVAQDSGGMRSTLTPQMNPDAPAASYVSASVSAEKPRSATDSSSWRQGTPLAPQAFKKHFTDNTIKGQEVLRPAALILWAEAAELKAQRDASRTIEPLCSSLEERGELSTAGRLSPKAAFPGLLWPGEEEFEEDDIVGGRPGERALSGGRDQLTGLRYGPFGTHHPLKASLGHTNHLELSRLRDLHLDALHDDKPAPDQVDALVDAFQGLLAGVKATIQAWGSNSLIKSWLPTTLSVALSSCVERAITLADLSAFAYNGGEIGGGLGPPDHRGSVEGDTGGPGASSSRVTLDSGGGDGTGSAVATSSRVTLDSGGGGGPSSAFGTSGGTGNAIAGSSGVGGAVASTSRVALDSDDGTARSLAGSSGVAFARNLKHG</sequence>
<organism evidence="2 3">
    <name type="scientific">Pseudozyma flocculosa</name>
    <dbReference type="NCBI Taxonomy" id="84751"/>
    <lineage>
        <taxon>Eukaryota</taxon>
        <taxon>Fungi</taxon>
        <taxon>Dikarya</taxon>
        <taxon>Basidiomycota</taxon>
        <taxon>Ustilaginomycotina</taxon>
        <taxon>Ustilaginomycetes</taxon>
        <taxon>Ustilaginales</taxon>
        <taxon>Ustilaginaceae</taxon>
        <taxon>Pseudozyma</taxon>
    </lineage>
</organism>
<feature type="region of interest" description="Disordered" evidence="1">
    <location>
        <begin position="386"/>
        <end position="412"/>
    </location>
</feature>
<protein>
    <submittedName>
        <fullName evidence="2">Uncharacterized protein</fullName>
    </submittedName>
</protein>
<feature type="region of interest" description="Disordered" evidence="1">
    <location>
        <begin position="16"/>
        <end position="85"/>
    </location>
</feature>
<reference evidence="2 3" key="1">
    <citation type="submission" date="2018-03" db="EMBL/GenBank/DDBJ databases">
        <authorList>
            <person name="Guldener U."/>
        </authorList>
    </citation>
    <scope>NUCLEOTIDE SEQUENCE [LARGE SCALE GENOMIC DNA]</scope>
    <source>
        <strain evidence="2 3">DAOM196992</strain>
    </source>
</reference>
<feature type="compositionally biased region" description="Basic residues" evidence="1">
    <location>
        <begin position="17"/>
        <end position="29"/>
    </location>
</feature>
<dbReference type="Proteomes" id="UP000323386">
    <property type="component" value="Unassembled WGS sequence"/>
</dbReference>
<feature type="compositionally biased region" description="Gly residues" evidence="1">
    <location>
        <begin position="349"/>
        <end position="360"/>
    </location>
</feature>
<keyword evidence="3" id="KW-1185">Reference proteome</keyword>
<name>A0A5C3F823_9BASI</name>
<feature type="compositionally biased region" description="Low complexity" evidence="1">
    <location>
        <begin position="59"/>
        <end position="69"/>
    </location>
</feature>
<evidence type="ECO:0000313" key="3">
    <source>
        <dbReference type="Proteomes" id="UP000323386"/>
    </source>
</evidence>
<dbReference type="AlphaFoldDB" id="A0A5C3F823"/>
<dbReference type="EMBL" id="OOIP01000019">
    <property type="protein sequence ID" value="SPO40370.1"/>
    <property type="molecule type" value="Genomic_DNA"/>
</dbReference>
<accession>A0A5C3F823</accession>
<proteinExistence type="predicted"/>